<dbReference type="InterPro" id="IPR037049">
    <property type="entry name" value="DUF1214_C_sf"/>
</dbReference>
<feature type="transmembrane region" description="Helical" evidence="1">
    <location>
        <begin position="12"/>
        <end position="36"/>
    </location>
</feature>
<dbReference type="Gene3D" id="2.60.120.600">
    <property type="entry name" value="Domain of unknown function DUF1214, C-terminal domain"/>
    <property type="match status" value="1"/>
</dbReference>
<dbReference type="PANTHER" id="PTHR36509:SF2">
    <property type="entry name" value="BLL3101 PROTEIN"/>
    <property type="match status" value="1"/>
</dbReference>
<protein>
    <submittedName>
        <fullName evidence="3">DUF1214 domain-containing protein</fullName>
    </submittedName>
</protein>
<dbReference type="InterPro" id="IPR010621">
    <property type="entry name" value="DUF1214"/>
</dbReference>
<evidence type="ECO:0000259" key="2">
    <source>
        <dbReference type="Pfam" id="PF06742"/>
    </source>
</evidence>
<dbReference type="Pfam" id="PF06742">
    <property type="entry name" value="DUF1214"/>
    <property type="match status" value="1"/>
</dbReference>
<dbReference type="PANTHER" id="PTHR36509">
    <property type="entry name" value="BLL3101 PROTEIN"/>
    <property type="match status" value="1"/>
</dbReference>
<name>A0ABZ0SM07_9MICO</name>
<evidence type="ECO:0000256" key="1">
    <source>
        <dbReference type="SAM" id="Phobius"/>
    </source>
</evidence>
<evidence type="ECO:0000313" key="4">
    <source>
        <dbReference type="Proteomes" id="UP001323798"/>
    </source>
</evidence>
<keyword evidence="4" id="KW-1185">Reference proteome</keyword>
<feature type="domain" description="DUF1214" evidence="2">
    <location>
        <begin position="77"/>
        <end position="183"/>
    </location>
</feature>
<reference evidence="3 4" key="1">
    <citation type="submission" date="2023-11" db="EMBL/GenBank/DDBJ databases">
        <title>Genome sequence of Microbacterium rhizosphaerae KACC 19337.</title>
        <authorList>
            <person name="Choi H."/>
            <person name="Kim S."/>
            <person name="Kim Y."/>
            <person name="Kwon S.-W."/>
            <person name="Heo J."/>
        </authorList>
    </citation>
    <scope>NUCLEOTIDE SEQUENCE [LARGE SCALE GENOMIC DNA]</scope>
    <source>
        <strain evidence="3 4">KACC 19337</strain>
    </source>
</reference>
<keyword evidence="1" id="KW-0812">Transmembrane</keyword>
<dbReference type="SUPFAM" id="SSF160935">
    <property type="entry name" value="VPA0735-like"/>
    <property type="match status" value="1"/>
</dbReference>
<accession>A0ABZ0SM07</accession>
<proteinExistence type="predicted"/>
<organism evidence="3 4">
    <name type="scientific">Microbacterium rhizosphaerae</name>
    <dbReference type="NCBI Taxonomy" id="1678237"/>
    <lineage>
        <taxon>Bacteria</taxon>
        <taxon>Bacillati</taxon>
        <taxon>Actinomycetota</taxon>
        <taxon>Actinomycetes</taxon>
        <taxon>Micrococcales</taxon>
        <taxon>Microbacteriaceae</taxon>
        <taxon>Microbacterium</taxon>
    </lineage>
</organism>
<sequence>MAGILGWIVHSGVVQGVIIGATLAFLTAVVVMNLVLRRITRTVDGWASIPACGRPENGVLVRAACAKALPLVNVFEEAAYWTTTRDAAGHRLDGTKAYVLRFPAGQLPPSAAFWSLTATDTVGYMVAGPTDRHSVDDRSGLVPNPDGSVDVILQARTPPGREQNWLPVPNGRFKLMLRAYLPGPTVVDGSYHVPPVVEASVA</sequence>
<dbReference type="Proteomes" id="UP001323798">
    <property type="component" value="Chromosome"/>
</dbReference>
<evidence type="ECO:0000313" key="3">
    <source>
        <dbReference type="EMBL" id="WPR89638.1"/>
    </source>
</evidence>
<gene>
    <name evidence="3" type="ORF">SM116_18050</name>
</gene>
<dbReference type="EMBL" id="CP139368">
    <property type="protein sequence ID" value="WPR89638.1"/>
    <property type="molecule type" value="Genomic_DNA"/>
</dbReference>
<dbReference type="RefSeq" id="WP_320942352.1">
    <property type="nucleotide sequence ID" value="NZ_BAABEU010000003.1"/>
</dbReference>
<keyword evidence="1" id="KW-0472">Membrane</keyword>
<keyword evidence="1" id="KW-1133">Transmembrane helix</keyword>